<dbReference type="STRING" id="301148.B4135_1824"/>
<comment type="similarity">
    <text evidence="2">Belongs to the UPF0702 family.</text>
</comment>
<name>A0A150M7J8_9BACI</name>
<dbReference type="PANTHER" id="PTHR34582">
    <property type="entry name" value="UPF0702 TRANSMEMBRANE PROTEIN YCAP"/>
    <property type="match status" value="1"/>
</dbReference>
<evidence type="ECO:0000313" key="10">
    <source>
        <dbReference type="Proteomes" id="UP000075683"/>
    </source>
</evidence>
<dbReference type="AlphaFoldDB" id="A0A150M7J8"/>
<dbReference type="RefSeq" id="WP_061568514.1">
    <property type="nucleotide sequence ID" value="NZ_LQYT01000034.1"/>
</dbReference>
<dbReference type="Gene3D" id="3.30.240.20">
    <property type="entry name" value="bsu07140 like domains"/>
    <property type="match status" value="2"/>
</dbReference>
<evidence type="ECO:0000259" key="8">
    <source>
        <dbReference type="Pfam" id="PF04239"/>
    </source>
</evidence>
<dbReference type="GO" id="GO:0005886">
    <property type="term" value="C:plasma membrane"/>
    <property type="evidence" value="ECO:0007669"/>
    <property type="project" value="UniProtKB-SubCell"/>
</dbReference>
<dbReference type="Proteomes" id="UP000075683">
    <property type="component" value="Unassembled WGS sequence"/>
</dbReference>
<proteinExistence type="inferred from homology"/>
<dbReference type="InterPro" id="IPR007353">
    <property type="entry name" value="DUF421"/>
</dbReference>
<evidence type="ECO:0000256" key="4">
    <source>
        <dbReference type="ARBA" id="ARBA00022692"/>
    </source>
</evidence>
<keyword evidence="3" id="KW-1003">Cell membrane</keyword>
<comment type="caution">
    <text evidence="9">The sequence shown here is derived from an EMBL/GenBank/DDBJ whole genome shotgun (WGS) entry which is preliminary data.</text>
</comment>
<feature type="transmembrane region" description="Helical" evidence="7">
    <location>
        <begin position="61"/>
        <end position="79"/>
    </location>
</feature>
<evidence type="ECO:0000313" key="9">
    <source>
        <dbReference type="EMBL" id="KYD20523.1"/>
    </source>
</evidence>
<feature type="transmembrane region" description="Helical" evidence="7">
    <location>
        <begin position="38"/>
        <end position="55"/>
    </location>
</feature>
<feature type="domain" description="YetF C-terminal" evidence="8">
    <location>
        <begin position="83"/>
        <end position="210"/>
    </location>
</feature>
<keyword evidence="6 7" id="KW-0472">Membrane</keyword>
<keyword evidence="5 7" id="KW-1133">Transmembrane helix</keyword>
<evidence type="ECO:0000256" key="3">
    <source>
        <dbReference type="ARBA" id="ARBA00022475"/>
    </source>
</evidence>
<protein>
    <recommendedName>
        <fullName evidence="8">YetF C-terminal domain-containing protein</fullName>
    </recommendedName>
</protein>
<dbReference type="Pfam" id="PF04239">
    <property type="entry name" value="DUF421"/>
    <property type="match status" value="1"/>
</dbReference>
<sequence>MEVIVSLFIKPVLVFCLGFAAIYLFGRKSVAAMDNFELLLVMIAAGLFSASLISFRMSAAVLAPLVLAGLYLLFQYLLLKPAVKEWLGSQPTVLIKDGAVDYQALKKIRMPIEDLLSQIRLKGFSDPKDLALATYENNGMISVIPNSRIRPLQPGDMQMDPQPPFIPIPLIVDGEIVEINLRFLNKDKIWLNQQLMANGRNLDDLADIALALYNQDGTVQIHWKNQTPGLTSGPYGYKPGIEKG</sequence>
<evidence type="ECO:0000256" key="6">
    <source>
        <dbReference type="ARBA" id="ARBA00023136"/>
    </source>
</evidence>
<evidence type="ECO:0000256" key="1">
    <source>
        <dbReference type="ARBA" id="ARBA00004651"/>
    </source>
</evidence>
<keyword evidence="4 7" id="KW-0812">Transmembrane</keyword>
<evidence type="ECO:0000256" key="5">
    <source>
        <dbReference type="ARBA" id="ARBA00022989"/>
    </source>
</evidence>
<dbReference type="OrthoDB" id="9778331at2"/>
<evidence type="ECO:0000256" key="7">
    <source>
        <dbReference type="SAM" id="Phobius"/>
    </source>
</evidence>
<reference evidence="9 10" key="1">
    <citation type="submission" date="2016-01" db="EMBL/GenBank/DDBJ databases">
        <title>Draft Genome Sequences of Seven Thermophilic Sporeformers Isolated from Foods.</title>
        <authorList>
            <person name="Berendsen E.M."/>
            <person name="Wells-Bennik M.H."/>
            <person name="Krawcyk A.O."/>
            <person name="De Jong A."/>
            <person name="Holsappel S."/>
            <person name="Eijlander R.T."/>
            <person name="Kuipers O.P."/>
        </authorList>
    </citation>
    <scope>NUCLEOTIDE SEQUENCE [LARGE SCALE GENOMIC DNA]</scope>
    <source>
        <strain evidence="9 10">B4135</strain>
    </source>
</reference>
<evidence type="ECO:0000256" key="2">
    <source>
        <dbReference type="ARBA" id="ARBA00006448"/>
    </source>
</evidence>
<dbReference type="EMBL" id="LQYT01000034">
    <property type="protein sequence ID" value="KYD20523.1"/>
    <property type="molecule type" value="Genomic_DNA"/>
</dbReference>
<feature type="transmembrane region" description="Helical" evidence="7">
    <location>
        <begin position="6"/>
        <end position="26"/>
    </location>
</feature>
<gene>
    <name evidence="9" type="ORF">B4135_1824</name>
</gene>
<comment type="subcellular location">
    <subcellularLocation>
        <location evidence="1">Cell membrane</location>
        <topology evidence="1">Multi-pass membrane protein</topology>
    </subcellularLocation>
</comment>
<dbReference type="PANTHER" id="PTHR34582:SF6">
    <property type="entry name" value="UPF0702 TRANSMEMBRANE PROTEIN YCAP"/>
    <property type="match status" value="1"/>
</dbReference>
<organism evidence="9 10">
    <name type="scientific">Caldibacillus debilis</name>
    <dbReference type="NCBI Taxonomy" id="301148"/>
    <lineage>
        <taxon>Bacteria</taxon>
        <taxon>Bacillati</taxon>
        <taxon>Bacillota</taxon>
        <taxon>Bacilli</taxon>
        <taxon>Bacillales</taxon>
        <taxon>Bacillaceae</taxon>
        <taxon>Caldibacillus</taxon>
    </lineage>
</organism>
<accession>A0A150M7J8</accession>
<dbReference type="InterPro" id="IPR023090">
    <property type="entry name" value="UPF0702_alpha/beta_dom_sf"/>
</dbReference>